<evidence type="ECO:0000256" key="4">
    <source>
        <dbReference type="ARBA" id="ARBA00022840"/>
    </source>
</evidence>
<evidence type="ECO:0000256" key="2">
    <source>
        <dbReference type="ARBA" id="ARBA00022801"/>
    </source>
</evidence>
<dbReference type="Gene3D" id="3.40.50.300">
    <property type="entry name" value="P-loop containing nucleotide triphosphate hydrolases"/>
    <property type="match status" value="2"/>
</dbReference>
<evidence type="ECO:0000313" key="6">
    <source>
        <dbReference type="EMBL" id="OCB87958.1"/>
    </source>
</evidence>
<dbReference type="GO" id="GO:0043139">
    <property type="term" value="F:5'-3' DNA helicase activity"/>
    <property type="evidence" value="ECO:0007669"/>
    <property type="project" value="TreeGrafter"/>
</dbReference>
<dbReference type="OrthoDB" id="6513042at2759"/>
<dbReference type="CDD" id="cd18808">
    <property type="entry name" value="SF1_C_Upf1"/>
    <property type="match status" value="1"/>
</dbReference>
<evidence type="ECO:0000313" key="7">
    <source>
        <dbReference type="Proteomes" id="UP000757232"/>
    </source>
</evidence>
<keyword evidence="2" id="KW-0378">Hydrolase</keyword>
<dbReference type="PANTHER" id="PTHR43788:SF8">
    <property type="entry name" value="DNA-BINDING PROTEIN SMUBP-2"/>
    <property type="match status" value="1"/>
</dbReference>
<dbReference type="SUPFAM" id="SSF52540">
    <property type="entry name" value="P-loop containing nucleoside triphosphate hydrolases"/>
    <property type="match status" value="1"/>
</dbReference>
<dbReference type="CDD" id="cd17934">
    <property type="entry name" value="DEXXQc_Upf1-like"/>
    <property type="match status" value="1"/>
</dbReference>
<proteinExistence type="predicted"/>
<dbReference type="Pfam" id="PF13604">
    <property type="entry name" value="AAA_30"/>
    <property type="match status" value="1"/>
</dbReference>
<dbReference type="Pfam" id="PF13087">
    <property type="entry name" value="AAA_12"/>
    <property type="match status" value="1"/>
</dbReference>
<keyword evidence="7" id="KW-1185">Reference proteome</keyword>
<gene>
    <name evidence="6" type="ORF">A7U60_g4915</name>
</gene>
<keyword evidence="1" id="KW-0547">Nucleotide-binding</keyword>
<dbReference type="AlphaFoldDB" id="A0A9Q5HXR3"/>
<dbReference type="InterPro" id="IPR047187">
    <property type="entry name" value="SF1_C_Upf1"/>
</dbReference>
<evidence type="ECO:0000256" key="3">
    <source>
        <dbReference type="ARBA" id="ARBA00022806"/>
    </source>
</evidence>
<keyword evidence="3" id="KW-0347">Helicase</keyword>
<dbReference type="InterPro" id="IPR041679">
    <property type="entry name" value="DNA2/NAM7-like_C"/>
</dbReference>
<dbReference type="InterPro" id="IPR027417">
    <property type="entry name" value="P-loop_NTPase"/>
</dbReference>
<evidence type="ECO:0000259" key="5">
    <source>
        <dbReference type="Pfam" id="PF13087"/>
    </source>
</evidence>
<reference evidence="6" key="1">
    <citation type="submission" date="2016-06" db="EMBL/GenBank/DDBJ databases">
        <title>Draft Genome sequence of the fungus Inonotus baumii.</title>
        <authorList>
            <person name="Zhu H."/>
            <person name="Lin W."/>
        </authorList>
    </citation>
    <scope>NUCLEOTIDE SEQUENCE</scope>
    <source>
        <strain evidence="6">821</strain>
    </source>
</reference>
<sequence length="737" mass="83651">MPSFRQKYIHGKGIPKTLTWTIYSASEDISDALGAAPSDAIGLSAHINDKGILQFVATSINDRIIVFDATKRKNDILERILAGESGRVVGFGIVRLAMYIKHSLAFDVRGYDLPPTGSISPGSAVRDLLSPSSNSFEIDQIWDICNEGRDKKLESLCARAWITQRLASCSEWSRDLATRKTADTSRLSILKFKRLFRMVRELHSLDVAKPQTLQNDFTRVQHGKDGGVIIHNERYKTRVRMSEKTRVVLTDVNGREYRGKAKGVDGKRTFIKQGGIMSNVSIEKVRVEGREESTNHERARDAFLLGVLQGVRILSDPSYPFIGFLWFPNLRRLNVRRINNARIRIGQVDRPLNQSQANVVEAIINPHRPIVIAHGPPGTGKTTTISVAMREIYALRRTAWVVAQSNVGVKNIAESLAKHSVAFKILVSKEFYEEWHEHIYIEVKKHLIRTDEFPDTPRGVTLLFRGTRIVLCTVSTLSNPALDTIHLFRLVPMQMLIIDEASQISVLDYLHLFGRFKELTKVCFFGDPKQLPPYGRDAAPTLQSIFDIAHLKSSAYFLDTQYRMPNEIGGFISRSVYQSKLKSAHRIDGWHCIKFIDVWNGSEEKVGKSWKNGREVQTILHLVRHYYKHKDYCIITPYDAQRSAVQNALKKERLPWENVFNVDSFQGNEAEYVLVSVAGMVIVTKREFTRYDSVRKTLLGKLALHWEEKVGRSSTWCKWVDVAEKKALLPGATALHS</sequence>
<dbReference type="InterPro" id="IPR050534">
    <property type="entry name" value="Coronavir_polyprotein_1ab"/>
</dbReference>
<name>A0A9Q5HXR3_SANBA</name>
<dbReference type="GO" id="GO:0005524">
    <property type="term" value="F:ATP binding"/>
    <property type="evidence" value="ECO:0007669"/>
    <property type="project" value="UniProtKB-KW"/>
</dbReference>
<dbReference type="PANTHER" id="PTHR43788">
    <property type="entry name" value="DNA2/NAM7 HELICASE FAMILY MEMBER"/>
    <property type="match status" value="1"/>
</dbReference>
<protein>
    <recommendedName>
        <fullName evidence="5">DNA2/NAM7 helicase-like C-terminal domain-containing protein</fullName>
    </recommendedName>
</protein>
<keyword evidence="4" id="KW-0067">ATP-binding</keyword>
<dbReference type="Proteomes" id="UP000757232">
    <property type="component" value="Unassembled WGS sequence"/>
</dbReference>
<comment type="caution">
    <text evidence="6">The sequence shown here is derived from an EMBL/GenBank/DDBJ whole genome shotgun (WGS) entry which is preliminary data.</text>
</comment>
<accession>A0A9Q5HXR3</accession>
<dbReference type="EMBL" id="LNZH02000186">
    <property type="protein sequence ID" value="OCB87958.1"/>
    <property type="molecule type" value="Genomic_DNA"/>
</dbReference>
<organism evidence="6 7">
    <name type="scientific">Sanghuangporus baumii</name>
    <name type="common">Phellinus baumii</name>
    <dbReference type="NCBI Taxonomy" id="108892"/>
    <lineage>
        <taxon>Eukaryota</taxon>
        <taxon>Fungi</taxon>
        <taxon>Dikarya</taxon>
        <taxon>Basidiomycota</taxon>
        <taxon>Agaricomycotina</taxon>
        <taxon>Agaricomycetes</taxon>
        <taxon>Hymenochaetales</taxon>
        <taxon>Hymenochaetaceae</taxon>
        <taxon>Sanghuangporus</taxon>
    </lineage>
</organism>
<evidence type="ECO:0000256" key="1">
    <source>
        <dbReference type="ARBA" id="ARBA00022741"/>
    </source>
</evidence>
<feature type="domain" description="DNA2/NAM7 helicase-like C-terminal" evidence="5">
    <location>
        <begin position="548"/>
        <end position="677"/>
    </location>
</feature>
<dbReference type="GO" id="GO:0016787">
    <property type="term" value="F:hydrolase activity"/>
    <property type="evidence" value="ECO:0007669"/>
    <property type="project" value="UniProtKB-KW"/>
</dbReference>